<reference evidence="1" key="1">
    <citation type="submission" date="2015-11" db="EMBL/GenBank/DDBJ databases">
        <title>De novo transcriptome assembly of four potential Pierce s Disease insect vectors from Arizona vineyards.</title>
        <authorList>
            <person name="Tassone E.E."/>
        </authorList>
    </citation>
    <scope>NUCLEOTIDE SEQUENCE</scope>
</reference>
<organism evidence="1">
    <name type="scientific">Homalodisca liturata</name>
    <dbReference type="NCBI Taxonomy" id="320908"/>
    <lineage>
        <taxon>Eukaryota</taxon>
        <taxon>Metazoa</taxon>
        <taxon>Ecdysozoa</taxon>
        <taxon>Arthropoda</taxon>
        <taxon>Hexapoda</taxon>
        <taxon>Insecta</taxon>
        <taxon>Pterygota</taxon>
        <taxon>Neoptera</taxon>
        <taxon>Paraneoptera</taxon>
        <taxon>Hemiptera</taxon>
        <taxon>Auchenorrhyncha</taxon>
        <taxon>Membracoidea</taxon>
        <taxon>Cicadellidae</taxon>
        <taxon>Cicadellinae</taxon>
        <taxon>Proconiini</taxon>
        <taxon>Homalodisca</taxon>
    </lineage>
</organism>
<gene>
    <name evidence="1" type="ORF">g.45607</name>
</gene>
<sequence length="156" mass="17535">TPSHNSVQYSVSSNGYYGYQPHSIIQTQTNADSAMDVEETDIVPFSSIPNGNLSLSGNFTITSSSNCRENIRRKRPMNDSVVEQTKRSRQEGILGAEMTNAIEEESGREFHQRGGGYVRHRRCWGGGVENCDATTEQLLRKTHGCEVYLYERSCDY</sequence>
<feature type="non-terminal residue" evidence="1">
    <location>
        <position position="1"/>
    </location>
</feature>
<dbReference type="EMBL" id="GECU01022637">
    <property type="protein sequence ID" value="JAS85069.1"/>
    <property type="molecule type" value="Transcribed_RNA"/>
</dbReference>
<proteinExistence type="predicted"/>
<accession>A0A1B6IDR0</accession>
<dbReference type="AlphaFoldDB" id="A0A1B6IDR0"/>
<name>A0A1B6IDR0_9HEMI</name>
<evidence type="ECO:0000313" key="1">
    <source>
        <dbReference type="EMBL" id="JAS85069.1"/>
    </source>
</evidence>
<protein>
    <submittedName>
        <fullName evidence="1">Uncharacterized protein</fullName>
    </submittedName>
</protein>